<dbReference type="SUPFAM" id="SSF51998">
    <property type="entry name" value="PFL-like glycyl radical enzymes"/>
    <property type="match status" value="1"/>
</dbReference>
<reference evidence="6 7" key="1">
    <citation type="submission" date="2016-10" db="EMBL/GenBank/DDBJ databases">
        <authorList>
            <person name="de Groot N.N."/>
        </authorList>
    </citation>
    <scope>NUCLEOTIDE SEQUENCE [LARGE SCALE GENOMIC DNA]</scope>
    <source>
        <strain evidence="6 7">DSM 569</strain>
    </source>
</reference>
<name>A0A1G7VPA0_THETY</name>
<evidence type="ECO:0000256" key="3">
    <source>
        <dbReference type="ARBA" id="ARBA00023002"/>
    </source>
</evidence>
<organism evidence="6 7">
    <name type="scientific">Thermoanaerobacter thermohydrosulfuricus</name>
    <name type="common">Clostridium thermohydrosulfuricum</name>
    <dbReference type="NCBI Taxonomy" id="1516"/>
    <lineage>
        <taxon>Bacteria</taxon>
        <taxon>Bacillati</taxon>
        <taxon>Bacillota</taxon>
        <taxon>Clostridia</taxon>
        <taxon>Thermoanaerobacterales</taxon>
        <taxon>Thermoanaerobacteraceae</taxon>
        <taxon>Thermoanaerobacter</taxon>
    </lineage>
</organism>
<keyword evidence="3" id="KW-0560">Oxidoreductase</keyword>
<dbReference type="Proteomes" id="UP000183404">
    <property type="component" value="Unassembled WGS sequence"/>
</dbReference>
<dbReference type="Pfam" id="PF02867">
    <property type="entry name" value="Ribonuc_red_lgC"/>
    <property type="match status" value="1"/>
</dbReference>
<comment type="cofactor">
    <cofactor evidence="1">
        <name>adenosylcob(III)alamin</name>
        <dbReference type="ChEBI" id="CHEBI:18408"/>
    </cofactor>
</comment>
<protein>
    <submittedName>
        <fullName evidence="6">Ribonucleoside-triphosphate reductase, adenosylcobalamin-dependent</fullName>
    </submittedName>
</protein>
<keyword evidence="2" id="KW-0846">Cobalamin</keyword>
<dbReference type="GO" id="GO:0004748">
    <property type="term" value="F:ribonucleoside-diphosphate reductase activity, thioredoxin disulfide as acceptor"/>
    <property type="evidence" value="ECO:0007669"/>
    <property type="project" value="TreeGrafter"/>
</dbReference>
<proteinExistence type="predicted"/>
<evidence type="ECO:0000256" key="1">
    <source>
        <dbReference type="ARBA" id="ARBA00001922"/>
    </source>
</evidence>
<dbReference type="Gene3D" id="3.90.1390.10">
    <property type="entry name" value="b-12 dependent (class ii) ribonucleotide reductase, chain A, domain 3"/>
    <property type="match status" value="1"/>
</dbReference>
<evidence type="ECO:0000256" key="4">
    <source>
        <dbReference type="ARBA" id="ARBA00023285"/>
    </source>
</evidence>
<dbReference type="EMBL" id="FNBS01000099">
    <property type="protein sequence ID" value="SDG61642.1"/>
    <property type="molecule type" value="Genomic_DNA"/>
</dbReference>
<dbReference type="PANTHER" id="PTHR43371">
    <property type="entry name" value="VITAMIN B12-DEPENDENT RIBONUCLEOTIDE REDUCTASE"/>
    <property type="match status" value="1"/>
</dbReference>
<sequence length="362" mass="41746">MSNNSIYFTSKPSREYLHEILQSIKNTGEPGFINAEAAKKRRKDFQVINPCAEVLLKNKQLCNLTTVNAKAFIKPDLTFDEDSFINAMKLSARIGLRMTLVDLELPDWDRNQKDDRLVGASITGWQDMVDICKFTREQQISILKRAKVEIRDEVEKYANELKVNVPLLATTVKPEGTISQLPTVSSGLHYSHSPYYIRRVRINAHDALCKVAEELGWNVYPEVGQDWETCTTKVIEFPVASGASRTKYDVSAIEQLENYKMFMEHYVEHNASITVTVKEDEWDVVEQWLWDNWDIVVGITFISLDNNVYPLAPYEQITKEKYEEMKLNMKPFDETLLLKYEKVEEEHEISDDECATGACPIR</sequence>
<evidence type="ECO:0000313" key="7">
    <source>
        <dbReference type="Proteomes" id="UP000183404"/>
    </source>
</evidence>
<gene>
    <name evidence="6" type="ORF">SAMN04244560_02644</name>
</gene>
<dbReference type="GO" id="GO:0031419">
    <property type="term" value="F:cobalamin binding"/>
    <property type="evidence" value="ECO:0007669"/>
    <property type="project" value="UniProtKB-KW"/>
</dbReference>
<dbReference type="Gene3D" id="3.20.70.20">
    <property type="match status" value="1"/>
</dbReference>
<feature type="domain" description="Ribonucleotide reductase large subunit C-terminal" evidence="5">
    <location>
        <begin position="4"/>
        <end position="128"/>
    </location>
</feature>
<keyword evidence="4" id="KW-0170">Cobalt</keyword>
<evidence type="ECO:0000259" key="5">
    <source>
        <dbReference type="Pfam" id="PF02867"/>
    </source>
</evidence>
<accession>A0A1G7VPA0</accession>
<dbReference type="RefSeq" id="WP_074592921.1">
    <property type="nucleotide sequence ID" value="NZ_FNBS01000099.1"/>
</dbReference>
<dbReference type="PANTHER" id="PTHR43371:SF1">
    <property type="entry name" value="RIBONUCLEOSIDE-DIPHOSPHATE REDUCTASE"/>
    <property type="match status" value="1"/>
</dbReference>
<dbReference type="InterPro" id="IPR050862">
    <property type="entry name" value="RdRp_reductase_class-2"/>
</dbReference>
<evidence type="ECO:0000313" key="6">
    <source>
        <dbReference type="EMBL" id="SDG61642.1"/>
    </source>
</evidence>
<dbReference type="InterPro" id="IPR000788">
    <property type="entry name" value="RNR_lg_C"/>
</dbReference>
<dbReference type="AlphaFoldDB" id="A0A1G7VPA0"/>
<evidence type="ECO:0000256" key="2">
    <source>
        <dbReference type="ARBA" id="ARBA00022628"/>
    </source>
</evidence>